<sequence>MFSFQEQFSAATKAHFEAQLALLNSLTTTAFAGVEKVIELNLSAAKASLEETSGTAKQLIGAKDAQEFLSISAAQAKPNADKAAAYGRHLAGIASGTQTELTKAAEAQIAETSRRINALIDEVSKNAPAGSENAIAILKSVIGNANAGYEQLNKSAKQAVEALEANLNNAATQFAQTTEKAARATKK</sequence>
<dbReference type="Pfam" id="PF09361">
    <property type="entry name" value="Phasin_2"/>
    <property type="match status" value="1"/>
</dbReference>
<organism evidence="3 4">
    <name type="scientific">Glaciimonas soli</name>
    <dbReference type="NCBI Taxonomy" id="2590999"/>
    <lineage>
        <taxon>Bacteria</taxon>
        <taxon>Pseudomonadati</taxon>
        <taxon>Pseudomonadota</taxon>
        <taxon>Betaproteobacteria</taxon>
        <taxon>Burkholderiales</taxon>
        <taxon>Oxalobacteraceae</taxon>
        <taxon>Glaciimonas</taxon>
    </lineage>
</organism>
<evidence type="ECO:0000256" key="1">
    <source>
        <dbReference type="SAM" id="Coils"/>
    </source>
</evidence>
<keyword evidence="4" id="KW-1185">Reference proteome</keyword>
<gene>
    <name evidence="3" type="ORF">GEV47_06435</name>
</gene>
<dbReference type="RefSeq" id="WP_153233925.1">
    <property type="nucleotide sequence ID" value="NZ_WINI01000003.1"/>
</dbReference>
<keyword evidence="1" id="KW-0175">Coiled coil</keyword>
<reference evidence="3 4" key="1">
    <citation type="submission" date="2019-10" db="EMBL/GenBank/DDBJ databases">
        <title>Glaciimonas soli sp. nov., a psychrophilic bacterium isolated from the forest soil of a high elevation mountain in Taiwan.</title>
        <authorList>
            <person name="Wang L.-T."/>
            <person name="Shieh W.Y."/>
        </authorList>
    </citation>
    <scope>NUCLEOTIDE SEQUENCE [LARGE SCALE GENOMIC DNA]</scope>
    <source>
        <strain evidence="3 4">GS1</strain>
    </source>
</reference>
<protein>
    <submittedName>
        <fullName evidence="3">Phasin family protein</fullName>
    </submittedName>
</protein>
<dbReference type="AlphaFoldDB" id="A0A843YLK4"/>
<feature type="coiled-coil region" evidence="1">
    <location>
        <begin position="146"/>
        <end position="180"/>
    </location>
</feature>
<proteinExistence type="predicted"/>
<comment type="caution">
    <text evidence="3">The sequence shown here is derived from an EMBL/GenBank/DDBJ whole genome shotgun (WGS) entry which is preliminary data.</text>
</comment>
<dbReference type="Proteomes" id="UP000451565">
    <property type="component" value="Unassembled WGS sequence"/>
</dbReference>
<dbReference type="OrthoDB" id="5298576at2"/>
<evidence type="ECO:0000313" key="3">
    <source>
        <dbReference type="EMBL" id="MQR00315.1"/>
    </source>
</evidence>
<dbReference type="InterPro" id="IPR018968">
    <property type="entry name" value="Phasin"/>
</dbReference>
<dbReference type="EMBL" id="WINI01000003">
    <property type="protein sequence ID" value="MQR00315.1"/>
    <property type="molecule type" value="Genomic_DNA"/>
</dbReference>
<dbReference type="InterPro" id="IPR010127">
    <property type="entry name" value="Phasin_subfam-1"/>
</dbReference>
<dbReference type="NCBIfam" id="TIGR01841">
    <property type="entry name" value="phasin"/>
    <property type="match status" value="1"/>
</dbReference>
<accession>A0A843YLK4</accession>
<evidence type="ECO:0000259" key="2">
    <source>
        <dbReference type="Pfam" id="PF09361"/>
    </source>
</evidence>
<evidence type="ECO:0000313" key="4">
    <source>
        <dbReference type="Proteomes" id="UP000451565"/>
    </source>
</evidence>
<name>A0A843YLK4_9BURK</name>
<feature type="domain" description="Phasin" evidence="2">
    <location>
        <begin position="6"/>
        <end position="109"/>
    </location>
</feature>